<dbReference type="PIRSF" id="PIRSF039102">
    <property type="entry name" value="Ddl/VanB"/>
    <property type="match status" value="1"/>
</dbReference>
<evidence type="ECO:0000259" key="13">
    <source>
        <dbReference type="PROSITE" id="PS50975"/>
    </source>
</evidence>
<dbReference type="GO" id="GO:0008716">
    <property type="term" value="F:D-alanine-D-alanine ligase activity"/>
    <property type="evidence" value="ECO:0007669"/>
    <property type="project" value="InterPro"/>
</dbReference>
<keyword evidence="10" id="KW-0573">Peptidoglycan synthesis</keyword>
<dbReference type="PANTHER" id="PTHR23132:SF25">
    <property type="entry name" value="D-ALANINE--D-ALANINE LIGASE A"/>
    <property type="match status" value="1"/>
</dbReference>
<dbReference type="NCBIfam" id="NF002528">
    <property type="entry name" value="PRK01966.1-4"/>
    <property type="match status" value="1"/>
</dbReference>
<evidence type="ECO:0000256" key="6">
    <source>
        <dbReference type="ARBA" id="ARBA00022741"/>
    </source>
</evidence>
<keyword evidence="11" id="KW-0464">Manganese</keyword>
<dbReference type="InterPro" id="IPR011127">
    <property type="entry name" value="Dala_Dala_lig_N"/>
</dbReference>
<dbReference type="FunFam" id="3.30.470.20:FF:000008">
    <property type="entry name" value="D-alanine--D-alanine ligase"/>
    <property type="match status" value="1"/>
</dbReference>
<feature type="domain" description="ATP-grasp" evidence="13">
    <location>
        <begin position="148"/>
        <end position="350"/>
    </location>
</feature>
<dbReference type="GO" id="GO:0046872">
    <property type="term" value="F:metal ion binding"/>
    <property type="evidence" value="ECO:0007669"/>
    <property type="project" value="UniProtKB-KW"/>
</dbReference>
<keyword evidence="4" id="KW-0436">Ligase</keyword>
<keyword evidence="5" id="KW-0479">Metal-binding</keyword>
<dbReference type="SUPFAM" id="SSF56059">
    <property type="entry name" value="Glutathione synthetase ATP-binding domain-like"/>
    <property type="match status" value="1"/>
</dbReference>
<name>A0A381NJE4_9ZZZZ</name>
<dbReference type="InterPro" id="IPR016185">
    <property type="entry name" value="PreATP-grasp_dom_sf"/>
</dbReference>
<comment type="cofactor">
    <cofactor evidence="2">
        <name>Mg(2+)</name>
        <dbReference type="ChEBI" id="CHEBI:18420"/>
    </cofactor>
</comment>
<dbReference type="GO" id="GO:0009252">
    <property type="term" value="P:peptidoglycan biosynthetic process"/>
    <property type="evidence" value="ECO:0007669"/>
    <property type="project" value="UniProtKB-KW"/>
</dbReference>
<evidence type="ECO:0000313" key="14">
    <source>
        <dbReference type="EMBL" id="SUZ54726.1"/>
    </source>
</evidence>
<keyword evidence="12" id="KW-0961">Cell wall biogenesis/degradation</keyword>
<evidence type="ECO:0000256" key="7">
    <source>
        <dbReference type="ARBA" id="ARBA00022840"/>
    </source>
</evidence>
<sequence length="354" mass="38977">MSKKTTIGLICGGTSGEHEVSLVSAYNIQAALDREKYEVLIIAIDKNGAWFLGNSAELLENTHDVRQVTFKKNLPIALPQTGSSGDENLTAKEQSGSELAEVDVFFPITHGKLGEDGALQGLLELLGKPYVGADVYGSAICMDKDVTKRLLQHHGIPVSRYKLLRNPEDLSFEDAVRELGSTLFVKPCREGSSLGVSKVRSADEYRVALQQAFVADRKVLVEEAISGREIECSVLGNDSPEAASVLGEIVPLREFYSYEAKYVDDDGAELKIPAEIDPQVSLKIRKTAVESFLITECRGMARVDFFLRDDNTFILNEINTLPGFTKISMFPKLWDASGLPYAELLDRLIELAQE</sequence>
<evidence type="ECO:0000256" key="12">
    <source>
        <dbReference type="ARBA" id="ARBA00023316"/>
    </source>
</evidence>
<dbReference type="PANTHER" id="PTHR23132">
    <property type="entry name" value="D-ALANINE--D-ALANINE LIGASE"/>
    <property type="match status" value="1"/>
</dbReference>
<keyword evidence="9" id="KW-0133">Cell shape</keyword>
<dbReference type="InterPro" id="IPR000291">
    <property type="entry name" value="D-Ala_lig_Van_CS"/>
</dbReference>
<evidence type="ECO:0000256" key="8">
    <source>
        <dbReference type="ARBA" id="ARBA00022842"/>
    </source>
</evidence>
<dbReference type="InterPro" id="IPR013815">
    <property type="entry name" value="ATP_grasp_subdomain_1"/>
</dbReference>
<gene>
    <name evidence="14" type="ORF">METZ01_LOCUS7580</name>
</gene>
<evidence type="ECO:0000256" key="11">
    <source>
        <dbReference type="ARBA" id="ARBA00023211"/>
    </source>
</evidence>
<keyword evidence="8" id="KW-0460">Magnesium</keyword>
<evidence type="ECO:0000256" key="3">
    <source>
        <dbReference type="ARBA" id="ARBA00010871"/>
    </source>
</evidence>
<dbReference type="Pfam" id="PF07478">
    <property type="entry name" value="Dala_Dala_lig_C"/>
    <property type="match status" value="1"/>
</dbReference>
<dbReference type="PROSITE" id="PS50975">
    <property type="entry name" value="ATP_GRASP"/>
    <property type="match status" value="1"/>
</dbReference>
<dbReference type="AlphaFoldDB" id="A0A381NJE4"/>
<dbReference type="Gene3D" id="3.30.1490.20">
    <property type="entry name" value="ATP-grasp fold, A domain"/>
    <property type="match status" value="1"/>
</dbReference>
<organism evidence="14">
    <name type="scientific">marine metagenome</name>
    <dbReference type="NCBI Taxonomy" id="408172"/>
    <lineage>
        <taxon>unclassified sequences</taxon>
        <taxon>metagenomes</taxon>
        <taxon>ecological metagenomes</taxon>
    </lineage>
</organism>
<dbReference type="SUPFAM" id="SSF52440">
    <property type="entry name" value="PreATP-grasp domain"/>
    <property type="match status" value="1"/>
</dbReference>
<evidence type="ECO:0000256" key="4">
    <source>
        <dbReference type="ARBA" id="ARBA00022598"/>
    </source>
</evidence>
<reference evidence="14" key="1">
    <citation type="submission" date="2018-05" db="EMBL/GenBank/DDBJ databases">
        <authorList>
            <person name="Lanie J.A."/>
            <person name="Ng W.-L."/>
            <person name="Kazmierczak K.M."/>
            <person name="Andrzejewski T.M."/>
            <person name="Davidsen T.M."/>
            <person name="Wayne K.J."/>
            <person name="Tettelin H."/>
            <person name="Glass J.I."/>
            <person name="Rusch D."/>
            <person name="Podicherti R."/>
            <person name="Tsui H.-C.T."/>
            <person name="Winkler M.E."/>
        </authorList>
    </citation>
    <scope>NUCLEOTIDE SEQUENCE</scope>
</reference>
<accession>A0A381NJE4</accession>
<keyword evidence="7" id="KW-0067">ATP-binding</keyword>
<dbReference type="GO" id="GO:0005829">
    <property type="term" value="C:cytosol"/>
    <property type="evidence" value="ECO:0007669"/>
    <property type="project" value="TreeGrafter"/>
</dbReference>
<dbReference type="InterPro" id="IPR011761">
    <property type="entry name" value="ATP-grasp"/>
</dbReference>
<dbReference type="Pfam" id="PF01820">
    <property type="entry name" value="Dala_Dala_lig_N"/>
    <property type="match status" value="1"/>
</dbReference>
<evidence type="ECO:0000256" key="2">
    <source>
        <dbReference type="ARBA" id="ARBA00001946"/>
    </source>
</evidence>
<dbReference type="Gene3D" id="3.30.470.20">
    <property type="entry name" value="ATP-grasp fold, B domain"/>
    <property type="match status" value="1"/>
</dbReference>
<keyword evidence="6" id="KW-0547">Nucleotide-binding</keyword>
<comment type="cofactor">
    <cofactor evidence="1">
        <name>Mn(2+)</name>
        <dbReference type="ChEBI" id="CHEBI:29035"/>
    </cofactor>
</comment>
<dbReference type="GO" id="GO:0071555">
    <property type="term" value="P:cell wall organization"/>
    <property type="evidence" value="ECO:0007669"/>
    <property type="project" value="UniProtKB-KW"/>
</dbReference>
<evidence type="ECO:0000256" key="9">
    <source>
        <dbReference type="ARBA" id="ARBA00022960"/>
    </source>
</evidence>
<dbReference type="PROSITE" id="PS00844">
    <property type="entry name" value="DALA_DALA_LIGASE_2"/>
    <property type="match status" value="1"/>
</dbReference>
<dbReference type="HAMAP" id="MF_00047">
    <property type="entry name" value="Dala_Dala_lig"/>
    <property type="match status" value="1"/>
</dbReference>
<proteinExistence type="inferred from homology"/>
<dbReference type="NCBIfam" id="TIGR01205">
    <property type="entry name" value="D_ala_D_alaTIGR"/>
    <property type="match status" value="1"/>
</dbReference>
<dbReference type="GO" id="GO:0005524">
    <property type="term" value="F:ATP binding"/>
    <property type="evidence" value="ECO:0007669"/>
    <property type="project" value="UniProtKB-KW"/>
</dbReference>
<dbReference type="Gene3D" id="3.40.50.20">
    <property type="match status" value="1"/>
</dbReference>
<dbReference type="InterPro" id="IPR005905">
    <property type="entry name" value="D_ala_D_ala"/>
</dbReference>
<dbReference type="GO" id="GO:0008360">
    <property type="term" value="P:regulation of cell shape"/>
    <property type="evidence" value="ECO:0007669"/>
    <property type="project" value="UniProtKB-KW"/>
</dbReference>
<evidence type="ECO:0000256" key="1">
    <source>
        <dbReference type="ARBA" id="ARBA00001936"/>
    </source>
</evidence>
<dbReference type="EMBL" id="UINC01000404">
    <property type="protein sequence ID" value="SUZ54726.1"/>
    <property type="molecule type" value="Genomic_DNA"/>
</dbReference>
<evidence type="ECO:0000256" key="10">
    <source>
        <dbReference type="ARBA" id="ARBA00022984"/>
    </source>
</evidence>
<comment type="similarity">
    <text evidence="3">Belongs to the D-alanine--D-alanine ligase family.</text>
</comment>
<dbReference type="PROSITE" id="PS00843">
    <property type="entry name" value="DALA_DALA_LIGASE_1"/>
    <property type="match status" value="1"/>
</dbReference>
<dbReference type="InterPro" id="IPR011095">
    <property type="entry name" value="Dala_Dala_lig_C"/>
</dbReference>
<protein>
    <recommendedName>
        <fullName evidence="13">ATP-grasp domain-containing protein</fullName>
    </recommendedName>
</protein>
<dbReference type="NCBIfam" id="NF002378">
    <property type="entry name" value="PRK01372.1"/>
    <property type="match status" value="1"/>
</dbReference>
<evidence type="ECO:0000256" key="5">
    <source>
        <dbReference type="ARBA" id="ARBA00022723"/>
    </source>
</evidence>